<reference evidence="10" key="2">
    <citation type="submission" date="2019-09" db="UniProtKB">
        <authorList>
            <consortium name="WormBaseParasite"/>
        </authorList>
    </citation>
    <scope>IDENTIFICATION</scope>
</reference>
<dbReference type="OrthoDB" id="10042652at2759"/>
<dbReference type="Pfam" id="PF10204">
    <property type="entry name" value="DuoxA"/>
    <property type="match status" value="2"/>
</dbReference>
<evidence type="ECO:0000256" key="7">
    <source>
        <dbReference type="SAM" id="Phobius"/>
    </source>
</evidence>
<evidence type="ECO:0000256" key="5">
    <source>
        <dbReference type="ARBA" id="ARBA00023136"/>
    </source>
</evidence>
<evidence type="ECO:0000256" key="2">
    <source>
        <dbReference type="ARBA" id="ARBA00009816"/>
    </source>
</evidence>
<evidence type="ECO:0000313" key="8">
    <source>
        <dbReference type="EMBL" id="VDO75460.1"/>
    </source>
</evidence>
<evidence type="ECO:0000256" key="6">
    <source>
        <dbReference type="ARBA" id="ARBA00023180"/>
    </source>
</evidence>
<accession>A0A3P7XLQ4</accession>
<keyword evidence="5 7" id="KW-0472">Membrane</keyword>
<organism evidence="9 10">
    <name type="scientific">Heligmosomoides polygyrus</name>
    <name type="common">Parasitic roundworm</name>
    <dbReference type="NCBI Taxonomy" id="6339"/>
    <lineage>
        <taxon>Eukaryota</taxon>
        <taxon>Metazoa</taxon>
        <taxon>Ecdysozoa</taxon>
        <taxon>Nematoda</taxon>
        <taxon>Chromadorea</taxon>
        <taxon>Rhabditida</taxon>
        <taxon>Rhabditina</taxon>
        <taxon>Rhabditomorpha</taxon>
        <taxon>Strongyloidea</taxon>
        <taxon>Heligmosomidae</taxon>
        <taxon>Heligmosomoides</taxon>
    </lineage>
</organism>
<name>A0A183FLQ7_HELPZ</name>
<dbReference type="Proteomes" id="UP000050761">
    <property type="component" value="Unassembled WGS sequence"/>
</dbReference>
<evidence type="ECO:0000256" key="3">
    <source>
        <dbReference type="ARBA" id="ARBA00022692"/>
    </source>
</evidence>
<feature type="transmembrane region" description="Helical" evidence="7">
    <location>
        <begin position="20"/>
        <end position="41"/>
    </location>
</feature>
<evidence type="ECO:0000256" key="1">
    <source>
        <dbReference type="ARBA" id="ARBA00004141"/>
    </source>
</evidence>
<proteinExistence type="inferred from homology"/>
<keyword evidence="6" id="KW-0325">Glycoprotein</keyword>
<feature type="transmembrane region" description="Helical" evidence="7">
    <location>
        <begin position="322"/>
        <end position="344"/>
    </location>
</feature>
<gene>
    <name evidence="8" type="ORF">HPBE_LOCUS8225</name>
</gene>
<feature type="transmembrane region" description="Helical" evidence="7">
    <location>
        <begin position="75"/>
        <end position="95"/>
    </location>
</feature>
<reference evidence="8 9" key="1">
    <citation type="submission" date="2018-11" db="EMBL/GenBank/DDBJ databases">
        <authorList>
            <consortium name="Pathogen Informatics"/>
        </authorList>
    </citation>
    <scope>NUCLEOTIDE SEQUENCE [LARGE SCALE GENOMIC DNA]</scope>
</reference>
<dbReference type="GO" id="GO:0005789">
    <property type="term" value="C:endoplasmic reticulum membrane"/>
    <property type="evidence" value="ECO:0007669"/>
    <property type="project" value="InterPro"/>
</dbReference>
<sequence>MPDRDETWEGAKRAWEEENSLNLSVATVGLAPPPAVFFALFTDSSGRPMWTSWFGGFAEPSDYANAEMPHVNIQAILISSIFVIPYLAFLVILPGVREKRIVTLAVFTVVTLVGAVLAASMALPGWTGGSANILAQLRSHVNERMRARVGVNVGLKSINITLRFEEMVELDLHGSRIDMSRLYYNENFDISGGFFADNSKKGYTSEYARVYSRSEKIASALPDALWSPKSGMCQSINPSRGKKVHRSCPRQTTLTKHDQAAARHDVPLRLDDYTFTVSSMAEELRFAYLRGLPYPILSILEYFSLNQDAFDWGRHYRTAGHYTSAAISFALACWALAVVFLLLVPHYFGMAMLATGLSALFSCLLYLIMSPCQLQIGFVGSQGNRVVMKMSFQWAFYCVFAVGRFFNMKVELREHGFAFEGNEPESNVSGLLALLVGLLLILLQHYRVYTLSTFLGARLDEDVVPIKCRQEQLGQDLPNSLQVSAP</sequence>
<feature type="transmembrane region" description="Helical" evidence="7">
    <location>
        <begin position="390"/>
        <end position="406"/>
    </location>
</feature>
<evidence type="ECO:0000313" key="10">
    <source>
        <dbReference type="WBParaSite" id="HPBE_0000822401-mRNA-1"/>
    </source>
</evidence>
<evidence type="ECO:0000313" key="9">
    <source>
        <dbReference type="Proteomes" id="UP000050761"/>
    </source>
</evidence>
<comment type="subcellular location">
    <subcellularLocation>
        <location evidence="1">Membrane</location>
        <topology evidence="1">Multi-pass membrane protein</topology>
    </subcellularLocation>
</comment>
<feature type="transmembrane region" description="Helical" evidence="7">
    <location>
        <begin position="426"/>
        <end position="443"/>
    </location>
</feature>
<keyword evidence="9" id="KW-1185">Reference proteome</keyword>
<feature type="transmembrane region" description="Helical" evidence="7">
    <location>
        <begin position="101"/>
        <end position="123"/>
    </location>
</feature>
<accession>A0A183FLQ7</accession>
<dbReference type="PANTHER" id="PTHR31158:SF1">
    <property type="entry name" value="DOXA1 FACTOR-RELATED"/>
    <property type="match status" value="1"/>
</dbReference>
<dbReference type="InterPro" id="IPR018469">
    <property type="entry name" value="Dual_oxidase_maturation_fac"/>
</dbReference>
<protein>
    <submittedName>
        <fullName evidence="10">DUOXA-like protein C06E1.3</fullName>
    </submittedName>
</protein>
<dbReference type="PANTHER" id="PTHR31158">
    <property type="entry name" value="DUAL OXIDASE 2"/>
    <property type="match status" value="1"/>
</dbReference>
<keyword evidence="3 7" id="KW-0812">Transmembrane</keyword>
<keyword evidence="4 7" id="KW-1133">Transmembrane helix</keyword>
<dbReference type="WBParaSite" id="HPBE_0000822401-mRNA-1">
    <property type="protein sequence ID" value="HPBE_0000822401-mRNA-1"/>
    <property type="gene ID" value="HPBE_0000822401"/>
</dbReference>
<dbReference type="GO" id="GO:0015031">
    <property type="term" value="P:protein transport"/>
    <property type="evidence" value="ECO:0007669"/>
    <property type="project" value="InterPro"/>
</dbReference>
<dbReference type="EMBL" id="UZAH01026091">
    <property type="protein sequence ID" value="VDO75460.1"/>
    <property type="molecule type" value="Genomic_DNA"/>
</dbReference>
<evidence type="ECO:0000256" key="4">
    <source>
        <dbReference type="ARBA" id="ARBA00022989"/>
    </source>
</evidence>
<dbReference type="AlphaFoldDB" id="A0A183FLQ7"/>
<feature type="transmembrane region" description="Helical" evidence="7">
    <location>
        <begin position="350"/>
        <end position="369"/>
    </location>
</feature>
<comment type="similarity">
    <text evidence="2">Belongs to the DUOXA family.</text>
</comment>